<protein>
    <submittedName>
        <fullName evidence="1">Uncharacterized protein</fullName>
    </submittedName>
</protein>
<proteinExistence type="predicted"/>
<name>A0ACA9YCL7_9ASCO</name>
<organism evidence="1 2">
    <name type="scientific">[Candida] jaroonii</name>
    <dbReference type="NCBI Taxonomy" id="467808"/>
    <lineage>
        <taxon>Eukaryota</taxon>
        <taxon>Fungi</taxon>
        <taxon>Dikarya</taxon>
        <taxon>Ascomycota</taxon>
        <taxon>Saccharomycotina</taxon>
        <taxon>Pichiomycetes</taxon>
        <taxon>Debaryomycetaceae</taxon>
        <taxon>Yamadazyma</taxon>
    </lineage>
</organism>
<comment type="caution">
    <text evidence="1">The sequence shown here is derived from an EMBL/GenBank/DDBJ whole genome shotgun (WGS) entry which is preliminary data.</text>
</comment>
<accession>A0ACA9YCL7</accession>
<evidence type="ECO:0000313" key="2">
    <source>
        <dbReference type="Proteomes" id="UP001152531"/>
    </source>
</evidence>
<reference evidence="1" key="1">
    <citation type="submission" date="2022-06" db="EMBL/GenBank/DDBJ databases">
        <authorList>
            <person name="Legras J.-L."/>
            <person name="Devillers H."/>
            <person name="Grondin C."/>
        </authorList>
    </citation>
    <scope>NUCLEOTIDE SEQUENCE</scope>
    <source>
        <strain evidence="1">CLIB 1444</strain>
    </source>
</reference>
<evidence type="ECO:0000313" key="1">
    <source>
        <dbReference type="EMBL" id="CAH6722347.1"/>
    </source>
</evidence>
<dbReference type="Proteomes" id="UP001152531">
    <property type="component" value="Unassembled WGS sequence"/>
</dbReference>
<gene>
    <name evidence="1" type="ORF">CLIB1444_09S01574</name>
</gene>
<sequence length="503" mass="58097">MEVELTQEIVTENVVSVTENLTHQQANTNDTEYELDQSESLTFLYNLLYDDQSYLSKSDILSILNSLKLREEKLPFSFIENSSNDNQGVSWPPGLRTKFLRDRKRIGSKNWFHNITNSLELSKKSINIKRFDSLTEFYKYDKFYSKLKLHITHFQLRNLVCCSDFGKGIFYPSSYDHDFNLQTVNYESSNESVYSFFKINRLLNSKNDAKLDCIIDSRSLLKNSNSRISTLACSKNYLVSGTFEGDYILNRIDYDDSELIGEYNLTNNYDGITNSIIIKEEENQLIISSNDKFIRYIDLSNNSKQQVELPFAVNCLALNHQNPNEYFISGDDTNSYIIDQRIPFDLSNIPRYKGQEDYSFSCDWSPSNENWLLSGNQDGCVRIWDKRWQDPLYTWSGSLGSKEFDGNNNSGPVRNTKFSRTGEFICWAESLDHIGIMNVNDFNNDKVDRIQSIEFIGKCTGANFVYDGYNENLIVGVNDCPLGGILSYNLESRDKCLDFDLSF</sequence>
<dbReference type="EMBL" id="CALSDN010000009">
    <property type="protein sequence ID" value="CAH6722347.1"/>
    <property type="molecule type" value="Genomic_DNA"/>
</dbReference>
<keyword evidence="2" id="KW-1185">Reference proteome</keyword>